<proteinExistence type="inferred from homology"/>
<evidence type="ECO:0000259" key="10">
    <source>
        <dbReference type="PROSITE" id="PS51382"/>
    </source>
</evidence>
<keyword evidence="6" id="KW-0175">Coiled coil</keyword>
<dbReference type="GO" id="GO:0000822">
    <property type="term" value="F:inositol hexakisphosphate binding"/>
    <property type="evidence" value="ECO:0007669"/>
    <property type="project" value="TreeGrafter"/>
</dbReference>
<evidence type="ECO:0008006" key="13">
    <source>
        <dbReference type="Google" id="ProtNLM"/>
    </source>
</evidence>
<feature type="transmembrane region" description="Helical" evidence="8">
    <location>
        <begin position="231"/>
        <end position="251"/>
    </location>
</feature>
<evidence type="ECO:0000259" key="9">
    <source>
        <dbReference type="PROSITE" id="PS51380"/>
    </source>
</evidence>
<evidence type="ECO:0000256" key="8">
    <source>
        <dbReference type="SAM" id="Phobius"/>
    </source>
</evidence>
<keyword evidence="5 8" id="KW-0472">Membrane</keyword>
<keyword evidence="3 8" id="KW-0812">Transmembrane</keyword>
<dbReference type="Pfam" id="PF03105">
    <property type="entry name" value="SPX"/>
    <property type="match status" value="3"/>
</dbReference>
<dbReference type="AlphaFoldDB" id="A0A8C3AET9"/>
<dbReference type="PANTHER" id="PTHR10783:SF135">
    <property type="entry name" value="XENOTROPIC AND POLYTROPIC RETROVIRUS RECEPTOR 1 HOMOLOG"/>
    <property type="match status" value="1"/>
</dbReference>
<feature type="domain" description="SPX" evidence="10">
    <location>
        <begin position="1"/>
        <end position="177"/>
    </location>
</feature>
<dbReference type="GO" id="GO:0005886">
    <property type="term" value="C:plasma membrane"/>
    <property type="evidence" value="ECO:0007669"/>
    <property type="project" value="TreeGrafter"/>
</dbReference>
<keyword evidence="4 8" id="KW-1133">Transmembrane helix</keyword>
<comment type="similarity">
    <text evidence="2">Belongs to the SYG1 (TC 2.A.94) family.</text>
</comment>
<feature type="transmembrane region" description="Helical" evidence="8">
    <location>
        <begin position="298"/>
        <end position="319"/>
    </location>
</feature>
<dbReference type="GO" id="GO:0005794">
    <property type="term" value="C:Golgi apparatus"/>
    <property type="evidence" value="ECO:0007669"/>
    <property type="project" value="TreeGrafter"/>
</dbReference>
<feature type="region of interest" description="Disordered" evidence="7">
    <location>
        <begin position="562"/>
        <end position="590"/>
    </location>
</feature>
<name>A0A8C3AET9_CYCLU</name>
<dbReference type="PANTHER" id="PTHR10783">
    <property type="entry name" value="XENOTROPIC AND POLYTROPIC RETROVIRUS RECEPTOR 1-RELATED"/>
    <property type="match status" value="1"/>
</dbReference>
<accession>A0A8C3AET9</accession>
<feature type="coiled-coil region" evidence="6">
    <location>
        <begin position="70"/>
        <end position="97"/>
    </location>
</feature>
<dbReference type="PROSITE" id="PS51380">
    <property type="entry name" value="EXS"/>
    <property type="match status" value="1"/>
</dbReference>
<dbReference type="Ensembl" id="ENSCLMT00005042348.1">
    <property type="protein sequence ID" value="ENSCLMP00005040842.1"/>
    <property type="gene ID" value="ENSCLMG00005019198.1"/>
</dbReference>
<reference evidence="11" key="2">
    <citation type="submission" date="2025-09" db="UniProtKB">
        <authorList>
            <consortium name="Ensembl"/>
        </authorList>
    </citation>
    <scope>IDENTIFICATION</scope>
</reference>
<evidence type="ECO:0000256" key="1">
    <source>
        <dbReference type="ARBA" id="ARBA00004141"/>
    </source>
</evidence>
<reference evidence="11" key="1">
    <citation type="submission" date="2025-08" db="UniProtKB">
        <authorList>
            <consortium name="Ensembl"/>
        </authorList>
    </citation>
    <scope>IDENTIFICATION</scope>
</reference>
<evidence type="ECO:0000256" key="6">
    <source>
        <dbReference type="SAM" id="Coils"/>
    </source>
</evidence>
<evidence type="ECO:0000256" key="2">
    <source>
        <dbReference type="ARBA" id="ARBA00009665"/>
    </source>
</evidence>
<dbReference type="GO" id="GO:0006817">
    <property type="term" value="P:phosphate ion transport"/>
    <property type="evidence" value="ECO:0007669"/>
    <property type="project" value="TreeGrafter"/>
</dbReference>
<dbReference type="Proteomes" id="UP000694565">
    <property type="component" value="Unplaced"/>
</dbReference>
<feature type="domain" description="EXS" evidence="9">
    <location>
        <begin position="351"/>
        <end position="556"/>
    </location>
</feature>
<gene>
    <name evidence="11" type="primary">LOC117747088</name>
</gene>
<protein>
    <recommendedName>
        <fullName evidence="13">Xenotropic and polytropic retrovirus receptor 1</fullName>
    </recommendedName>
</protein>
<comment type="subcellular location">
    <subcellularLocation>
        <location evidence="1">Membrane</location>
        <topology evidence="1">Multi-pass membrane protein</topology>
    </subcellularLocation>
</comment>
<dbReference type="Pfam" id="PF03124">
    <property type="entry name" value="EXS"/>
    <property type="match status" value="2"/>
</dbReference>
<feature type="transmembrane region" description="Helical" evidence="8">
    <location>
        <begin position="422"/>
        <end position="441"/>
    </location>
</feature>
<evidence type="ECO:0000256" key="5">
    <source>
        <dbReference type="ARBA" id="ARBA00023136"/>
    </source>
</evidence>
<organism evidence="11 12">
    <name type="scientific">Cyclopterus lumpus</name>
    <name type="common">Lumpsucker</name>
    <dbReference type="NCBI Taxonomy" id="8103"/>
    <lineage>
        <taxon>Eukaryota</taxon>
        <taxon>Metazoa</taxon>
        <taxon>Chordata</taxon>
        <taxon>Craniata</taxon>
        <taxon>Vertebrata</taxon>
        <taxon>Euteleostomi</taxon>
        <taxon>Actinopterygii</taxon>
        <taxon>Neopterygii</taxon>
        <taxon>Teleostei</taxon>
        <taxon>Neoteleostei</taxon>
        <taxon>Acanthomorphata</taxon>
        <taxon>Eupercaria</taxon>
        <taxon>Perciformes</taxon>
        <taxon>Cottioidei</taxon>
        <taxon>Cottales</taxon>
        <taxon>Cyclopteridae</taxon>
        <taxon>Cyclopterus</taxon>
    </lineage>
</organism>
<evidence type="ECO:0000256" key="4">
    <source>
        <dbReference type="ARBA" id="ARBA00022989"/>
    </source>
</evidence>
<dbReference type="GeneTree" id="ENSGT00940000164519"/>
<evidence type="ECO:0000256" key="7">
    <source>
        <dbReference type="SAM" id="MobiDB-lite"/>
    </source>
</evidence>
<dbReference type="CDD" id="cd14477">
    <property type="entry name" value="SPX_XPR1_like"/>
    <property type="match status" value="1"/>
</dbReference>
<evidence type="ECO:0000313" key="12">
    <source>
        <dbReference type="Proteomes" id="UP000694565"/>
    </source>
</evidence>
<evidence type="ECO:0000313" key="11">
    <source>
        <dbReference type="Ensembl" id="ENSCLMP00005040842.1"/>
    </source>
</evidence>
<dbReference type="PROSITE" id="PS51382">
    <property type="entry name" value="SPX"/>
    <property type="match status" value="1"/>
</dbReference>
<feature type="transmembrane region" description="Helical" evidence="8">
    <location>
        <begin position="331"/>
        <end position="350"/>
    </location>
</feature>
<sequence length="590" mass="68708">MKFTEHLSAHITPEWRKQYIQYEAFKEMLYAAQDQAPSIEVTDEDTVKRYYAKFEEKFFQTCEKELAKINTFYSEKLAEAQRRFATLQNELQSSLDAQRESWANGRSLRRRKTVFALSQQERCKHRNIKDLQLAFSEFYLSLILLQNYQNLNFTGFRKILKKHDKILETSRGADWRVVHVEVAPFYTCKKITQLISETEALVTTELEGGDRQRAMKRLRVPPLGAAQPAPAWTTFRVGLYCGVFLVLLVTVETKSSFPYQTHCFHLPGINTYGWRQAGVNHVLIFELNPRNNLSHQHLFEIAGLLGVLWCVSLLSCLFSDSILVPMQANPLALYGLFLLFLINPFKTCYYKSRFWLLKLLFRVVTAPFHHVGFADFWLADQLNSLGVVLMDLEYMICFYSFELDWKKHDGLISSEAHADAQIFLYLYIGCLVVSSCYTLVWDLKMDWGLFDRNAGENTFLREEIVYPQKAYYYSAIVEDVLLRFSWTLTVSLSTVSGLHGISDILATILAPMEVFRRFVWNFFRLENEHLNNCGEFRAVRDISVAPLNADDQTLLEQMMDQEDGVRNRQGKKSWKRSYSMSLRRPRLASQ</sequence>
<keyword evidence="12" id="KW-1185">Reference proteome</keyword>
<dbReference type="InterPro" id="IPR004331">
    <property type="entry name" value="SPX_dom"/>
</dbReference>
<dbReference type="InterPro" id="IPR004342">
    <property type="entry name" value="EXS_C"/>
</dbReference>
<dbReference type="GO" id="GO:0016036">
    <property type="term" value="P:cellular response to phosphate starvation"/>
    <property type="evidence" value="ECO:0007669"/>
    <property type="project" value="TreeGrafter"/>
</dbReference>
<evidence type="ECO:0000256" key="3">
    <source>
        <dbReference type="ARBA" id="ARBA00022692"/>
    </source>
</evidence>